<dbReference type="GO" id="GO:0003700">
    <property type="term" value="F:DNA-binding transcription factor activity"/>
    <property type="evidence" value="ECO:0007669"/>
    <property type="project" value="InterPro"/>
</dbReference>
<keyword evidence="1" id="KW-0805">Transcription regulation</keyword>
<evidence type="ECO:0000259" key="4">
    <source>
        <dbReference type="PROSITE" id="PS50987"/>
    </source>
</evidence>
<keyword evidence="3" id="KW-0804">Transcription</keyword>
<dbReference type="InterPro" id="IPR011991">
    <property type="entry name" value="ArsR-like_HTH"/>
</dbReference>
<protein>
    <recommendedName>
        <fullName evidence="4">HTH arsR-type domain-containing protein</fullName>
    </recommendedName>
</protein>
<dbReference type="PROSITE" id="PS50987">
    <property type="entry name" value="HTH_ARSR_2"/>
    <property type="match status" value="1"/>
</dbReference>
<dbReference type="PRINTS" id="PR00778">
    <property type="entry name" value="HTHARSR"/>
</dbReference>
<organism evidence="5 6">
    <name type="scientific">Pseudolactococcus reticulitermitis</name>
    <dbReference type="NCBI Taxonomy" id="2025039"/>
    <lineage>
        <taxon>Bacteria</taxon>
        <taxon>Bacillati</taxon>
        <taxon>Bacillota</taxon>
        <taxon>Bacilli</taxon>
        <taxon>Lactobacillales</taxon>
        <taxon>Streptococcaceae</taxon>
        <taxon>Pseudolactococcus</taxon>
    </lineage>
</organism>
<keyword evidence="2" id="KW-0238">DNA-binding</keyword>
<accession>A0A224X986</accession>
<dbReference type="InterPro" id="IPR001845">
    <property type="entry name" value="HTH_ArsR_DNA-bd_dom"/>
</dbReference>
<dbReference type="InterPro" id="IPR036390">
    <property type="entry name" value="WH_DNA-bd_sf"/>
</dbReference>
<evidence type="ECO:0000256" key="1">
    <source>
        <dbReference type="ARBA" id="ARBA00023015"/>
    </source>
</evidence>
<dbReference type="PANTHER" id="PTHR33154:SF33">
    <property type="entry name" value="TRANSCRIPTIONAL REPRESSOR SDPR"/>
    <property type="match status" value="1"/>
</dbReference>
<proteinExistence type="predicted"/>
<dbReference type="CDD" id="cd00090">
    <property type="entry name" value="HTH_ARSR"/>
    <property type="match status" value="1"/>
</dbReference>
<dbReference type="AlphaFoldDB" id="A0A224X986"/>
<evidence type="ECO:0000256" key="3">
    <source>
        <dbReference type="ARBA" id="ARBA00023163"/>
    </source>
</evidence>
<dbReference type="OrthoDB" id="9799175at2"/>
<evidence type="ECO:0000256" key="2">
    <source>
        <dbReference type="ARBA" id="ARBA00023125"/>
    </source>
</evidence>
<dbReference type="Gene3D" id="1.10.10.10">
    <property type="entry name" value="Winged helix-like DNA-binding domain superfamily/Winged helix DNA-binding domain"/>
    <property type="match status" value="1"/>
</dbReference>
<dbReference type="RefSeq" id="WP_094783640.1">
    <property type="nucleotide sequence ID" value="NZ_BEDT01000001.1"/>
</dbReference>
<dbReference type="InterPro" id="IPR051081">
    <property type="entry name" value="HTH_MetalResp_TranReg"/>
</dbReference>
<dbReference type="SMART" id="SM00418">
    <property type="entry name" value="HTH_ARSR"/>
    <property type="match status" value="1"/>
</dbReference>
<name>A0A224X986_9LACT</name>
<gene>
    <name evidence="5" type="ORF">RsY01_131</name>
</gene>
<dbReference type="NCBIfam" id="NF033789">
    <property type="entry name" value="repress_SdpR"/>
    <property type="match status" value="1"/>
</dbReference>
<evidence type="ECO:0000313" key="5">
    <source>
        <dbReference type="EMBL" id="GAX46552.1"/>
    </source>
</evidence>
<dbReference type="InterPro" id="IPR036388">
    <property type="entry name" value="WH-like_DNA-bd_sf"/>
</dbReference>
<comment type="caution">
    <text evidence="5">The sequence shown here is derived from an EMBL/GenBank/DDBJ whole genome shotgun (WGS) entry which is preliminary data.</text>
</comment>
<sequence>MSLQVTLKAISNPVRRDILTLLKSGQLSAGEISDQFALSGATISNHLKQLKTADLIRESKYKNFIYYELNLSVFEETLLWLKGFTGETNEI</sequence>
<dbReference type="GO" id="GO:0003677">
    <property type="term" value="F:DNA binding"/>
    <property type="evidence" value="ECO:0007669"/>
    <property type="project" value="UniProtKB-KW"/>
</dbReference>
<reference evidence="6" key="1">
    <citation type="submission" date="2017-08" db="EMBL/GenBank/DDBJ databases">
        <title>Draft genome sequence of Lactococcus sp. strain Rs-Y01, isolated from the gut of the lower termite Reticulitermes speratus.</title>
        <authorList>
            <person name="Ohkuma M."/>
            <person name="Yuki M."/>
        </authorList>
    </citation>
    <scope>NUCLEOTIDE SEQUENCE [LARGE SCALE GENOMIC DNA]</scope>
    <source>
        <strain evidence="6">Rs-Y01</strain>
    </source>
</reference>
<dbReference type="Pfam" id="PF12840">
    <property type="entry name" value="HTH_20"/>
    <property type="match status" value="1"/>
</dbReference>
<evidence type="ECO:0000313" key="6">
    <source>
        <dbReference type="Proteomes" id="UP000218689"/>
    </source>
</evidence>
<dbReference type="PANTHER" id="PTHR33154">
    <property type="entry name" value="TRANSCRIPTIONAL REGULATOR, ARSR FAMILY"/>
    <property type="match status" value="1"/>
</dbReference>
<dbReference type="NCBIfam" id="NF033788">
    <property type="entry name" value="HTH_metalloreg"/>
    <property type="match status" value="1"/>
</dbReference>
<feature type="domain" description="HTH arsR-type" evidence="4">
    <location>
        <begin position="1"/>
        <end position="89"/>
    </location>
</feature>
<dbReference type="SUPFAM" id="SSF46785">
    <property type="entry name" value="Winged helix' DNA-binding domain"/>
    <property type="match status" value="1"/>
</dbReference>
<dbReference type="EMBL" id="BEDT01000001">
    <property type="protein sequence ID" value="GAX46552.1"/>
    <property type="molecule type" value="Genomic_DNA"/>
</dbReference>
<keyword evidence="6" id="KW-1185">Reference proteome</keyword>
<dbReference type="InterPro" id="IPR047796">
    <property type="entry name" value="SdpR-like_repress"/>
</dbReference>
<dbReference type="Proteomes" id="UP000218689">
    <property type="component" value="Unassembled WGS sequence"/>
</dbReference>